<dbReference type="CDD" id="cd03794">
    <property type="entry name" value="GT4_WbuB-like"/>
    <property type="match status" value="1"/>
</dbReference>
<evidence type="ECO:0000313" key="6">
    <source>
        <dbReference type="Proteomes" id="UP001344888"/>
    </source>
</evidence>
<evidence type="ECO:0000256" key="1">
    <source>
        <dbReference type="ARBA" id="ARBA00022676"/>
    </source>
</evidence>
<name>A0AAW9NTD3_9BACL</name>
<evidence type="ECO:0000259" key="4">
    <source>
        <dbReference type="Pfam" id="PF13439"/>
    </source>
</evidence>
<protein>
    <submittedName>
        <fullName evidence="5">Glycosyltransferase family 4 protein</fullName>
    </submittedName>
</protein>
<dbReference type="EMBL" id="JARSFG010000006">
    <property type="protein sequence ID" value="MEC1177745.1"/>
    <property type="molecule type" value="Genomic_DNA"/>
</dbReference>
<dbReference type="PANTHER" id="PTHR12526:SF629">
    <property type="entry name" value="TEICHURONIC ACID BIOSYNTHESIS GLYCOSYLTRANSFERASE TUAH-RELATED"/>
    <property type="match status" value="1"/>
</dbReference>
<evidence type="ECO:0000259" key="3">
    <source>
        <dbReference type="Pfam" id="PF00534"/>
    </source>
</evidence>
<dbReference type="PANTHER" id="PTHR12526">
    <property type="entry name" value="GLYCOSYLTRANSFERASE"/>
    <property type="match status" value="1"/>
</dbReference>
<evidence type="ECO:0000256" key="2">
    <source>
        <dbReference type="ARBA" id="ARBA00022679"/>
    </source>
</evidence>
<dbReference type="Pfam" id="PF00534">
    <property type="entry name" value="Glycos_transf_1"/>
    <property type="match status" value="1"/>
</dbReference>
<organism evidence="5 6">
    <name type="scientific">Metasolibacillus meyeri</name>
    <dbReference type="NCBI Taxonomy" id="1071052"/>
    <lineage>
        <taxon>Bacteria</taxon>
        <taxon>Bacillati</taxon>
        <taxon>Bacillota</taxon>
        <taxon>Bacilli</taxon>
        <taxon>Bacillales</taxon>
        <taxon>Caryophanaceae</taxon>
        <taxon>Metasolibacillus</taxon>
    </lineage>
</organism>
<dbReference type="InterPro" id="IPR028098">
    <property type="entry name" value="Glyco_trans_4-like_N"/>
</dbReference>
<dbReference type="AlphaFoldDB" id="A0AAW9NTD3"/>
<dbReference type="SUPFAM" id="SSF53756">
    <property type="entry name" value="UDP-Glycosyltransferase/glycogen phosphorylase"/>
    <property type="match status" value="1"/>
</dbReference>
<proteinExistence type="predicted"/>
<accession>A0AAW9NTD3</accession>
<evidence type="ECO:0000313" key="5">
    <source>
        <dbReference type="EMBL" id="MEC1177745.1"/>
    </source>
</evidence>
<keyword evidence="1" id="KW-0328">Glycosyltransferase</keyword>
<keyword evidence="6" id="KW-1185">Reference proteome</keyword>
<reference evidence="5 6" key="1">
    <citation type="submission" date="2023-03" db="EMBL/GenBank/DDBJ databases">
        <title>Bacillus Genome Sequencing.</title>
        <authorList>
            <person name="Dunlap C."/>
        </authorList>
    </citation>
    <scope>NUCLEOTIDE SEQUENCE [LARGE SCALE GENOMIC DNA]</scope>
    <source>
        <strain evidence="5 6">B-59205</strain>
    </source>
</reference>
<dbReference type="InterPro" id="IPR001296">
    <property type="entry name" value="Glyco_trans_1"/>
</dbReference>
<dbReference type="Proteomes" id="UP001344888">
    <property type="component" value="Unassembled WGS sequence"/>
</dbReference>
<gene>
    <name evidence="5" type="ORF">P9B03_04550</name>
</gene>
<sequence length="420" mass="48532">MKSIWIINHYANAMFENKGGRHYWFAEQLVDRGYKVSIVCSNQFHEKDACVDIESGLYKRETKNGINFYFIKTVNSTGNGFKRVLNMLSFYQNLMRSYKKWGEKPDFIIGSSVHPLAMVAGIKISKHFNIPSISEVRDLWPEAIFSFKKIKENSLLGKLLISGEKWIYDNSDAIIFTKEGDSDYIEERKWDQKSGNSIDLNKCFYINNGVNLKYFDQDVQNNKFDDEDLLDDSFKVVYAGALRPVNNVGTIIEAAQYLRKYQDIKLLIYGQGIEETNLVNKIKEYNLNNVKLKGFVSKRNIPFILNQSSLNILNYSQSQYNWTRGNSSNKLFEYMASGKPIISNVKMGYCLLDKYECGYTTKDNSGKALAQEILKVYQLNEEQYNKLCQQSRKAAADFDFDVLTTKLEHVFNYVSKGRGE</sequence>
<feature type="domain" description="Glycosyltransferase subfamily 4-like N-terminal" evidence="4">
    <location>
        <begin position="25"/>
        <end position="211"/>
    </location>
</feature>
<dbReference type="Pfam" id="PF13439">
    <property type="entry name" value="Glyco_transf_4"/>
    <property type="match status" value="1"/>
</dbReference>
<dbReference type="RefSeq" id="WP_326122199.1">
    <property type="nucleotide sequence ID" value="NZ_JARSFG010000006.1"/>
</dbReference>
<comment type="caution">
    <text evidence="5">The sequence shown here is derived from an EMBL/GenBank/DDBJ whole genome shotgun (WGS) entry which is preliminary data.</text>
</comment>
<dbReference type="Gene3D" id="3.40.50.2000">
    <property type="entry name" value="Glycogen Phosphorylase B"/>
    <property type="match status" value="2"/>
</dbReference>
<keyword evidence="2" id="KW-0808">Transferase</keyword>
<dbReference type="GO" id="GO:0016757">
    <property type="term" value="F:glycosyltransferase activity"/>
    <property type="evidence" value="ECO:0007669"/>
    <property type="project" value="UniProtKB-KW"/>
</dbReference>
<feature type="domain" description="Glycosyl transferase family 1" evidence="3">
    <location>
        <begin position="222"/>
        <end position="393"/>
    </location>
</feature>